<dbReference type="SUPFAM" id="SSF47370">
    <property type="entry name" value="Bromodomain"/>
    <property type="match status" value="1"/>
</dbReference>
<evidence type="ECO:0000256" key="2">
    <source>
        <dbReference type="ARBA" id="ARBA00022723"/>
    </source>
</evidence>
<organism evidence="14 15">
    <name type="scientific">Equus przewalskii</name>
    <name type="common">Przewalski's horse</name>
    <name type="synonym">Equus caballus przewalskii</name>
    <dbReference type="NCBI Taxonomy" id="9798"/>
    <lineage>
        <taxon>Eukaryota</taxon>
        <taxon>Metazoa</taxon>
        <taxon>Chordata</taxon>
        <taxon>Craniata</taxon>
        <taxon>Vertebrata</taxon>
        <taxon>Euteleostomi</taxon>
        <taxon>Mammalia</taxon>
        <taxon>Eutheria</taxon>
        <taxon>Laurasiatheria</taxon>
        <taxon>Perissodactyla</taxon>
        <taxon>Equidae</taxon>
        <taxon>Equus</taxon>
    </lineage>
</organism>
<feature type="domain" description="SAND" evidence="12">
    <location>
        <begin position="434"/>
        <end position="526"/>
    </location>
</feature>
<dbReference type="InterPro" id="IPR004865">
    <property type="entry name" value="HSR_dom"/>
</dbReference>
<gene>
    <name evidence="15" type="primary">LOC103558662</name>
</gene>
<dbReference type="InterPro" id="IPR036427">
    <property type="entry name" value="Bromodomain-like_sf"/>
</dbReference>
<dbReference type="InterPro" id="IPR011011">
    <property type="entry name" value="Znf_FYVE_PHD"/>
</dbReference>
<feature type="region of interest" description="Disordered" evidence="9">
    <location>
        <begin position="323"/>
        <end position="383"/>
    </location>
</feature>
<reference evidence="15" key="1">
    <citation type="submission" date="2025-08" db="UniProtKB">
        <authorList>
            <consortium name="RefSeq"/>
        </authorList>
    </citation>
    <scope>IDENTIFICATION</scope>
    <source>
        <tissue evidence="15">Blood</tissue>
    </source>
</reference>
<evidence type="ECO:0000259" key="11">
    <source>
        <dbReference type="PROSITE" id="PS50016"/>
    </source>
</evidence>
<evidence type="ECO:0000313" key="14">
    <source>
        <dbReference type="Proteomes" id="UP001652662"/>
    </source>
</evidence>
<dbReference type="PROSITE" id="PS51414">
    <property type="entry name" value="HSR"/>
    <property type="match status" value="1"/>
</dbReference>
<keyword evidence="6" id="KW-0238">DNA-binding</keyword>
<dbReference type="Pfam" id="PF03172">
    <property type="entry name" value="HSR"/>
    <property type="match status" value="1"/>
</dbReference>
<keyword evidence="1" id="KW-0597">Phosphoprotein</keyword>
<dbReference type="InterPro" id="IPR043563">
    <property type="entry name" value="Sp110/Sp140/Sp140L-like"/>
</dbReference>
<dbReference type="PROSITE" id="PS50864">
    <property type="entry name" value="SAND"/>
    <property type="match status" value="1"/>
</dbReference>
<dbReference type="Gene3D" id="3.10.390.10">
    <property type="entry name" value="SAND domain-like"/>
    <property type="match status" value="1"/>
</dbReference>
<evidence type="ECO:0000313" key="15">
    <source>
        <dbReference type="RefSeq" id="XP_070476214.1"/>
    </source>
</evidence>
<dbReference type="Pfam" id="PF00439">
    <property type="entry name" value="Bromodomain"/>
    <property type="match status" value="1"/>
</dbReference>
<name>A0ABM4PGA4_EQUPR</name>
<keyword evidence="4" id="KW-0862">Zinc</keyword>
<dbReference type="PROSITE" id="PS50016">
    <property type="entry name" value="ZF_PHD_2"/>
    <property type="match status" value="1"/>
</dbReference>
<dbReference type="InterPro" id="IPR000770">
    <property type="entry name" value="SAND_dom"/>
</dbReference>
<evidence type="ECO:0000256" key="8">
    <source>
        <dbReference type="PROSITE-ProRule" id="PRU00146"/>
    </source>
</evidence>
<evidence type="ECO:0000259" key="10">
    <source>
        <dbReference type="PROSITE" id="PS50014"/>
    </source>
</evidence>
<evidence type="ECO:0000256" key="1">
    <source>
        <dbReference type="ARBA" id="ARBA00022553"/>
    </source>
</evidence>
<feature type="compositionally biased region" description="Basic residues" evidence="9">
    <location>
        <begin position="348"/>
        <end position="370"/>
    </location>
</feature>
<evidence type="ECO:0000256" key="9">
    <source>
        <dbReference type="SAM" id="MobiDB-lite"/>
    </source>
</evidence>
<dbReference type="SUPFAM" id="SSF63763">
    <property type="entry name" value="SAND domain-like"/>
    <property type="match status" value="1"/>
</dbReference>
<keyword evidence="14" id="KW-1185">Reference proteome</keyword>
<keyword evidence="2" id="KW-0479">Metal-binding</keyword>
<dbReference type="PANTHER" id="PTHR46386:SF8">
    <property type="entry name" value="NUCLEAR BODY PROTEIN SP140"/>
    <property type="match status" value="1"/>
</dbReference>
<dbReference type="PANTHER" id="PTHR46386">
    <property type="entry name" value="NUCLEAR BODY PROTEIN SP140"/>
    <property type="match status" value="1"/>
</dbReference>
<proteinExistence type="predicted"/>
<feature type="domain" description="PHD-type" evidence="11">
    <location>
        <begin position="532"/>
        <end position="578"/>
    </location>
</feature>
<dbReference type="InterPro" id="IPR010919">
    <property type="entry name" value="SAND-like_dom_sf"/>
</dbReference>
<feature type="domain" description="HSR" evidence="13">
    <location>
        <begin position="13"/>
        <end position="129"/>
    </location>
</feature>
<evidence type="ECO:0000256" key="4">
    <source>
        <dbReference type="ARBA" id="ARBA00022833"/>
    </source>
</evidence>
<dbReference type="Gene3D" id="1.20.920.10">
    <property type="entry name" value="Bromodomain-like"/>
    <property type="match status" value="1"/>
</dbReference>
<dbReference type="Proteomes" id="UP001652662">
    <property type="component" value="Chromosome 5"/>
</dbReference>
<dbReference type="InterPro" id="IPR030411">
    <property type="entry name" value="Sp140_Bromo"/>
</dbReference>
<dbReference type="SMART" id="SM00249">
    <property type="entry name" value="PHD"/>
    <property type="match status" value="1"/>
</dbReference>
<sequence>MASGGSDFNCRMFPGDQNPEDQNSVEQFFSELIFRLFKENKVEIASAITKPFPLLMGLRDRGFIPEQMYEDFREACRNLVPVERVVYDVLSELEKKFDKKVLDALFSKVNLKAYPDLIEILRNFQDVIRDNFQYQIIDEEETKGMLNFQLNLEQVSCEHLLLQMDNVRGLEDRPSLLPCDVQVSCELVNLQMDEGEESEEMPSLLPYDGEEDGNACSETCDAEEPREASSSPPRCGPVSCDPEAPQRTNEEEPEDVPSQQLCDGEAEGNSACSEMCDEEELQEALSPPPESGPDKGGAEPPACGNEKCSCVMCFSKDVPGDLESRVGSSQGRDTMDTVDIGNNSSLGKPKRKRRKKKGHSWTRNRRKWQRNTHQQDKRKVGGQLVSSRENVKMNLQDPAKTRGNMRGRSKVHLIASDRARTKRVQSRGSRKYTDKSVDFHSQILPVTCGLVKGMLYKKKLKRGALVKSIQREDGNWLTPREFEVNGGFARSKNWKLSKGFLHNPERIYGRRKKPTILKSPNNALVDPYLGNSDICEMCRDGGWLFCCDTCSRSFHEDCHIPPVETQRNPWSCTFCRMKESSGSQQCHGEPEVLVRQMGPEEQLKCEFLLLTVYCHSESSFFAKIPYYYYMKEVSEKLKNPMWLDKIKKRLNEQGYPQVEGFVQDMRLIFQNHRASYKYNDFGLMGLRLEAEFEKNFKEVFAIQEANENSSLV</sequence>
<dbReference type="InterPro" id="IPR019787">
    <property type="entry name" value="Znf_PHD-finger"/>
</dbReference>
<dbReference type="PROSITE" id="PS50014">
    <property type="entry name" value="BROMODOMAIN_2"/>
    <property type="match status" value="1"/>
</dbReference>
<evidence type="ECO:0000256" key="5">
    <source>
        <dbReference type="ARBA" id="ARBA00023117"/>
    </source>
</evidence>
<evidence type="ECO:0000256" key="3">
    <source>
        <dbReference type="ARBA" id="ARBA00022771"/>
    </source>
</evidence>
<dbReference type="InterPro" id="IPR001965">
    <property type="entry name" value="Znf_PHD"/>
</dbReference>
<dbReference type="Gene3D" id="3.30.40.10">
    <property type="entry name" value="Zinc/RING finger domain, C3HC4 (zinc finger)"/>
    <property type="match status" value="1"/>
</dbReference>
<dbReference type="InterPro" id="IPR013083">
    <property type="entry name" value="Znf_RING/FYVE/PHD"/>
</dbReference>
<evidence type="ECO:0000256" key="7">
    <source>
        <dbReference type="PROSITE-ProRule" id="PRU00035"/>
    </source>
</evidence>
<dbReference type="SMART" id="SM00297">
    <property type="entry name" value="BROMO"/>
    <property type="match status" value="1"/>
</dbReference>
<dbReference type="SUPFAM" id="SSF57903">
    <property type="entry name" value="FYVE/PHD zinc finger"/>
    <property type="match status" value="1"/>
</dbReference>
<feature type="region of interest" description="Disordered" evidence="9">
    <location>
        <begin position="193"/>
        <end position="301"/>
    </location>
</feature>
<dbReference type="Pfam" id="PF01342">
    <property type="entry name" value="SAND"/>
    <property type="match status" value="1"/>
</dbReference>
<feature type="domain" description="Bromo" evidence="10">
    <location>
        <begin position="613"/>
        <end position="671"/>
    </location>
</feature>
<dbReference type="Pfam" id="PF00628">
    <property type="entry name" value="PHD"/>
    <property type="match status" value="1"/>
</dbReference>
<evidence type="ECO:0000259" key="12">
    <source>
        <dbReference type="PROSITE" id="PS50864"/>
    </source>
</evidence>
<dbReference type="SMART" id="SM00258">
    <property type="entry name" value="SAND"/>
    <property type="match status" value="1"/>
</dbReference>
<dbReference type="InterPro" id="IPR001487">
    <property type="entry name" value="Bromodomain"/>
</dbReference>
<dbReference type="CDD" id="cd05501">
    <property type="entry name" value="Bromo_SP100C_like"/>
    <property type="match status" value="1"/>
</dbReference>
<dbReference type="InterPro" id="IPR019786">
    <property type="entry name" value="Zinc_finger_PHD-type_CS"/>
</dbReference>
<protein>
    <submittedName>
        <fullName evidence="15">Nuclear body protein SP140-like isoform X5</fullName>
    </submittedName>
</protein>
<keyword evidence="5 7" id="KW-0103">Bromodomain</keyword>
<dbReference type="CDD" id="cd15626">
    <property type="entry name" value="PHD_SP110_140"/>
    <property type="match status" value="1"/>
</dbReference>
<dbReference type="PROSITE" id="PS01359">
    <property type="entry name" value="ZF_PHD_1"/>
    <property type="match status" value="1"/>
</dbReference>
<evidence type="ECO:0000259" key="13">
    <source>
        <dbReference type="PROSITE" id="PS51414"/>
    </source>
</evidence>
<keyword evidence="3 8" id="KW-0863">Zinc-finger</keyword>
<dbReference type="GeneID" id="103558662"/>
<feature type="region of interest" description="Disordered" evidence="9">
    <location>
        <begin position="1"/>
        <end position="22"/>
    </location>
</feature>
<evidence type="ECO:0000256" key="6">
    <source>
        <dbReference type="ARBA" id="ARBA00023125"/>
    </source>
</evidence>
<accession>A0ABM4PGA4</accession>
<dbReference type="RefSeq" id="XP_070476214.1">
    <property type="nucleotide sequence ID" value="XM_070620113.1"/>
</dbReference>